<dbReference type="EMBL" id="FONA01000003">
    <property type="protein sequence ID" value="SFD88729.1"/>
    <property type="molecule type" value="Genomic_DNA"/>
</dbReference>
<dbReference type="STRING" id="385682.SAMN05444380_103166"/>
<dbReference type="PANTHER" id="PTHR31005">
    <property type="entry name" value="DUF4139 DOMAIN-CONTAINING PROTEIN"/>
    <property type="match status" value="1"/>
</dbReference>
<evidence type="ECO:0000313" key="4">
    <source>
        <dbReference type="EMBL" id="SFD88729.1"/>
    </source>
</evidence>
<dbReference type="NCBIfam" id="TIGR02231">
    <property type="entry name" value="mucoidy inhibitor MuiA family protein"/>
    <property type="match status" value="1"/>
</dbReference>
<dbReference type="InterPro" id="IPR025554">
    <property type="entry name" value="DUF4140"/>
</dbReference>
<gene>
    <name evidence="4" type="ORF">SAMN05444380_103166</name>
</gene>
<evidence type="ECO:0000259" key="3">
    <source>
        <dbReference type="Pfam" id="PF13600"/>
    </source>
</evidence>
<sequence>MRTIILIIIFLGFTTLHAQNVKEVKSEIKEVVVYLNGSQITRMAEIDLPAGKSEIFFRGLTSRLNSNSLQVAVSNKVTILSVNHSLDFMSGASTDANIERLTKQRDLLKDSIDLTTNARDVFVKEREMLLSNQKIGGAETGVDVDQLIKAADFFKHRLTQIEESIFTKNQSIKKMKERLEKLNRQLNELNAEKDRPTSTVKVAVSTPHALTTSLALTYIVREAHWQPFYDIRVDDTNQPAVLIYKAKVYQNTGETWQNVKLTLSTGNPSISNYKPQLQPWFLDFIRPEPLKSFRTMDDEIEVNNMEITADTKKEKPLLIRGTTPLKRTNVTISQQQTTTAFEINIPYTIPSNNQGYDVAVSEHNIEADYQYATVPKLSPHVYLLAHISQWNNLNLLPGEANIYFNQTYQGKTYLDPYTSEDTLKVSVGRDPAIVVKRELLKDYSSKSLLGNNRKETKAWKITVKNTKRNSINLVVEDQYPISSNNEIKVELEESSGAKVNPITGKLEWNLSLDPGEIKELRLIYSVRYPKDQNLILE</sequence>
<dbReference type="Proteomes" id="UP000181976">
    <property type="component" value="Unassembled WGS sequence"/>
</dbReference>
<dbReference type="Pfam" id="PF13598">
    <property type="entry name" value="DUF4139"/>
    <property type="match status" value="1"/>
</dbReference>
<dbReference type="RefSeq" id="WP_010527888.1">
    <property type="nucleotide sequence ID" value="NZ_AFSL01000064.1"/>
</dbReference>
<keyword evidence="5" id="KW-1185">Reference proteome</keyword>
<dbReference type="InterPro" id="IPR011935">
    <property type="entry name" value="CHP02231"/>
</dbReference>
<organism evidence="4 5">
    <name type="scientific">Thermophagus xiamenensis</name>
    <dbReference type="NCBI Taxonomy" id="385682"/>
    <lineage>
        <taxon>Bacteria</taxon>
        <taxon>Pseudomonadati</taxon>
        <taxon>Bacteroidota</taxon>
        <taxon>Bacteroidia</taxon>
        <taxon>Marinilabiliales</taxon>
        <taxon>Marinilabiliaceae</taxon>
        <taxon>Thermophagus</taxon>
    </lineage>
</organism>
<dbReference type="Pfam" id="PF13600">
    <property type="entry name" value="DUF4140"/>
    <property type="match status" value="1"/>
</dbReference>
<evidence type="ECO:0000259" key="2">
    <source>
        <dbReference type="Pfam" id="PF13598"/>
    </source>
</evidence>
<reference evidence="4 5" key="1">
    <citation type="submission" date="2016-10" db="EMBL/GenBank/DDBJ databases">
        <authorList>
            <person name="de Groot N.N."/>
        </authorList>
    </citation>
    <scope>NUCLEOTIDE SEQUENCE [LARGE SCALE GENOMIC DNA]</scope>
    <source>
        <strain evidence="4 5">DSM 19012</strain>
    </source>
</reference>
<dbReference type="PANTHER" id="PTHR31005:SF8">
    <property type="entry name" value="DUF4139 DOMAIN-CONTAINING PROTEIN"/>
    <property type="match status" value="1"/>
</dbReference>
<dbReference type="InParanoid" id="A0A1I1W152"/>
<protein>
    <recommendedName>
        <fullName evidence="6">Mucoidy inhibitor MuiA family protein</fullName>
    </recommendedName>
</protein>
<evidence type="ECO:0008006" key="6">
    <source>
        <dbReference type="Google" id="ProtNLM"/>
    </source>
</evidence>
<accession>A0A1I1W152</accession>
<feature type="coiled-coil region" evidence="1">
    <location>
        <begin position="165"/>
        <end position="199"/>
    </location>
</feature>
<name>A0A1I1W152_9BACT</name>
<dbReference type="InterPro" id="IPR037291">
    <property type="entry name" value="DUF4139"/>
</dbReference>
<dbReference type="OrthoDB" id="1096764at2"/>
<dbReference type="eggNOG" id="COG5316">
    <property type="taxonomic scope" value="Bacteria"/>
</dbReference>
<keyword evidence="1" id="KW-0175">Coiled coil</keyword>
<evidence type="ECO:0000313" key="5">
    <source>
        <dbReference type="Proteomes" id="UP000181976"/>
    </source>
</evidence>
<proteinExistence type="predicted"/>
<evidence type="ECO:0000256" key="1">
    <source>
        <dbReference type="SAM" id="Coils"/>
    </source>
</evidence>
<feature type="domain" description="DUF4140" evidence="3">
    <location>
        <begin position="31"/>
        <end position="129"/>
    </location>
</feature>
<feature type="domain" description="DUF4139" evidence="2">
    <location>
        <begin position="214"/>
        <end position="530"/>
    </location>
</feature>
<dbReference type="AlphaFoldDB" id="A0A1I1W152"/>